<evidence type="ECO:0000259" key="5">
    <source>
        <dbReference type="PROSITE" id="PS51366"/>
    </source>
</evidence>
<evidence type="ECO:0000256" key="1">
    <source>
        <dbReference type="ARBA" id="ARBA00004604"/>
    </source>
</evidence>
<dbReference type="SUPFAM" id="SSF48371">
    <property type="entry name" value="ARM repeat"/>
    <property type="match status" value="1"/>
</dbReference>
<dbReference type="OrthoDB" id="361797at2759"/>
<dbReference type="EMBL" id="QVQW01000030">
    <property type="protein sequence ID" value="RKU44483.1"/>
    <property type="molecule type" value="Genomic_DNA"/>
</dbReference>
<evidence type="ECO:0000256" key="4">
    <source>
        <dbReference type="SAM" id="MobiDB-lite"/>
    </source>
</evidence>
<organism evidence="6 7">
    <name type="scientific">Coniochaeta pulveracea</name>
    <dbReference type="NCBI Taxonomy" id="177199"/>
    <lineage>
        <taxon>Eukaryota</taxon>
        <taxon>Fungi</taxon>
        <taxon>Dikarya</taxon>
        <taxon>Ascomycota</taxon>
        <taxon>Pezizomycotina</taxon>
        <taxon>Sordariomycetes</taxon>
        <taxon>Sordariomycetidae</taxon>
        <taxon>Coniochaetales</taxon>
        <taxon>Coniochaetaceae</taxon>
        <taxon>Coniochaeta</taxon>
    </lineage>
</organism>
<feature type="compositionally biased region" description="Acidic residues" evidence="4">
    <location>
        <begin position="259"/>
        <end position="329"/>
    </location>
</feature>
<keyword evidence="7" id="KW-1185">Reference proteome</keyword>
<dbReference type="GO" id="GO:0005730">
    <property type="term" value="C:nucleolus"/>
    <property type="evidence" value="ECO:0007669"/>
    <property type="project" value="UniProtKB-SubCell"/>
</dbReference>
<dbReference type="SMART" id="SM00543">
    <property type="entry name" value="MIF4G"/>
    <property type="match status" value="1"/>
</dbReference>
<evidence type="ECO:0000256" key="2">
    <source>
        <dbReference type="ARBA" id="ARBA00006856"/>
    </source>
</evidence>
<evidence type="ECO:0000313" key="6">
    <source>
        <dbReference type="EMBL" id="RKU44483.1"/>
    </source>
</evidence>
<feature type="region of interest" description="Disordered" evidence="4">
    <location>
        <begin position="639"/>
        <end position="672"/>
    </location>
</feature>
<dbReference type="Proteomes" id="UP000275385">
    <property type="component" value="Unassembled WGS sequence"/>
</dbReference>
<comment type="caution">
    <text evidence="6">The sequence shown here is derived from an EMBL/GenBank/DDBJ whole genome shotgun (WGS) entry which is preliminary data.</text>
</comment>
<dbReference type="AlphaFoldDB" id="A0A420Y9E8"/>
<dbReference type="InterPro" id="IPR050781">
    <property type="entry name" value="CWC22_splicing_factor"/>
</dbReference>
<dbReference type="InterPro" id="IPR003890">
    <property type="entry name" value="MIF4G-like_typ-3"/>
</dbReference>
<sequence length="938" mass="104185">MAPRGGGSQRGPALPGNLLKQLGIDEPASGGGHRGGRSRAMTRKERRKAERSQKKQHHAPAKPTRPQQATRGGRGGYSGGRGGHSSVKGGPTVNRGSEKPLRVVKADELEDDDDVGSSAFEDDEDEDEDGGLSLGEDDSDEEESEDNTPRTKQPKISKTILHKLEEDDAEIAALEKKLGLKGRKKLPQSFHDEGLGELLGDLDEAHDEETQQKKKRKAEADEWLAQKRRKAEAAASAGAPKAKGDEKVEKPLRIIKAEDLEEDDDVGSSAFEDDDDDDSLLDGLEGDSEDDEDDEEMEGFDDDEDEDDGEDADGDDFQGFDSDEAEAEDAPPAPKVRENPYVAPTSGPTVAKYVPPARRAAAGSEAELIQRIRRQLQGLVNRTTESNMTGIVGDIEKVYREQPRQHVTTILVDLILIQVCDPTSLPDTLLILSAGFATALYRIIGMDFGAQLIQEVVERFDQHYQRAAAAPSPQEATKETSNIMTLLAEMYNFQLIGCNLIFDYIRFLLDNLTELNAELLLRIIRLAGPSLRQDDPLALKDIVTMIRPAVAKIGEANLSVRTKFMIETINDLKNNKMKTGVGASQTLSEHGTRMKKHLGTLNSRKLKATEPLRIGLKDIRESDKRGKWWLVGASWAGRSGDGDQATTENTKKSKKNAEEESDDDDDDDDIILDGEDGVPDLAELARENMMNTDVRRSIFVAVLSATDYEDAYVRLLKLRLNKDRQREIPNVLIQCAGAEQGYNPYYTLIAKRLCSDRKIRWSFQDALWKLFRRLGESIFGDDADEEDEDEAIDMRRLVNIGKMYGHLVADGALGLQLLKCLNLPYLQPKTRAFVEVLFITAFLESYKAGDEKERNKVVERIVGSVVEVPELSRGIQWFIKKVARKSDLAGGKDDVKKVKKICTMADEILEVARVQGFVPTAEERMDVDEEEEEEEDDP</sequence>
<dbReference type="FunFam" id="1.25.40.180:FF:000050">
    <property type="entry name" value="Nuclear protein (Sgd1), putative"/>
    <property type="match status" value="1"/>
</dbReference>
<dbReference type="PANTHER" id="PTHR18034:SF4">
    <property type="entry name" value="NUCLEOLAR MIF4G DOMAIN-CONTAINING PROTEIN 1"/>
    <property type="match status" value="1"/>
</dbReference>
<dbReference type="SMART" id="SM00544">
    <property type="entry name" value="MA3"/>
    <property type="match status" value="1"/>
</dbReference>
<keyword evidence="3" id="KW-0539">Nucleus</keyword>
<feature type="compositionally biased region" description="Acidic residues" evidence="4">
    <location>
        <begin position="108"/>
        <end position="146"/>
    </location>
</feature>
<name>A0A420Y9E8_9PEZI</name>
<feature type="region of interest" description="Disordered" evidence="4">
    <location>
        <begin position="182"/>
        <end position="350"/>
    </location>
</feature>
<feature type="compositionally biased region" description="Basic and acidic residues" evidence="4">
    <location>
        <begin position="96"/>
        <end position="107"/>
    </location>
</feature>
<proteinExistence type="inferred from homology"/>
<comment type="subcellular location">
    <subcellularLocation>
        <location evidence="1">Nucleus</location>
        <location evidence="1">Nucleolus</location>
    </subcellularLocation>
</comment>
<dbReference type="GO" id="GO:0042274">
    <property type="term" value="P:ribosomal small subunit biogenesis"/>
    <property type="evidence" value="ECO:0007669"/>
    <property type="project" value="TreeGrafter"/>
</dbReference>
<feature type="region of interest" description="Disordered" evidence="4">
    <location>
        <begin position="1"/>
        <end position="167"/>
    </location>
</feature>
<gene>
    <name evidence="6" type="primary">SGD1</name>
    <name evidence="6" type="ORF">DL546_003980</name>
</gene>
<reference evidence="6 7" key="1">
    <citation type="submission" date="2018-08" db="EMBL/GenBank/DDBJ databases">
        <title>Draft genome of the lignicolous fungus Coniochaeta pulveracea.</title>
        <authorList>
            <person name="Borstlap C.J."/>
            <person name="De Witt R.N."/>
            <person name="Botha A."/>
            <person name="Volschenk H."/>
        </authorList>
    </citation>
    <scope>NUCLEOTIDE SEQUENCE [LARGE SCALE GENOMIC DNA]</scope>
    <source>
        <strain evidence="6 7">CAB683</strain>
    </source>
</reference>
<dbReference type="Pfam" id="PF02847">
    <property type="entry name" value="MA3"/>
    <property type="match status" value="1"/>
</dbReference>
<comment type="similarity">
    <text evidence="2">Belongs to the CWC22 family.</text>
</comment>
<dbReference type="STRING" id="177199.A0A420Y9E8"/>
<dbReference type="PROSITE" id="PS51366">
    <property type="entry name" value="MI"/>
    <property type="match status" value="1"/>
</dbReference>
<dbReference type="Pfam" id="PF02854">
    <property type="entry name" value="MIF4G"/>
    <property type="match status" value="1"/>
</dbReference>
<dbReference type="InterPro" id="IPR016024">
    <property type="entry name" value="ARM-type_fold"/>
</dbReference>
<feature type="domain" description="MI" evidence="5">
    <location>
        <begin position="693"/>
        <end position="823"/>
    </location>
</feature>
<dbReference type="InterPro" id="IPR003891">
    <property type="entry name" value="Initiation_fac_eIF4g_MI"/>
</dbReference>
<dbReference type="GO" id="GO:0003723">
    <property type="term" value="F:RNA binding"/>
    <property type="evidence" value="ECO:0007669"/>
    <property type="project" value="InterPro"/>
</dbReference>
<feature type="compositionally biased region" description="Basic residues" evidence="4">
    <location>
        <begin position="34"/>
        <end position="46"/>
    </location>
</feature>
<protein>
    <submittedName>
        <fullName evidence="6">Suppressor of glycerol defect</fullName>
    </submittedName>
</protein>
<dbReference type="PANTHER" id="PTHR18034">
    <property type="entry name" value="CELL CYCLE CONTROL PROTEIN CWF22-RELATED"/>
    <property type="match status" value="1"/>
</dbReference>
<feature type="compositionally biased region" description="Acidic residues" evidence="4">
    <location>
        <begin position="659"/>
        <end position="672"/>
    </location>
</feature>
<feature type="compositionally biased region" description="Basic and acidic residues" evidence="4">
    <location>
        <begin position="649"/>
        <end position="658"/>
    </location>
</feature>
<evidence type="ECO:0000313" key="7">
    <source>
        <dbReference type="Proteomes" id="UP000275385"/>
    </source>
</evidence>
<feature type="compositionally biased region" description="Gly residues" evidence="4">
    <location>
        <begin position="72"/>
        <end position="83"/>
    </location>
</feature>
<feature type="compositionally biased region" description="Basic and acidic residues" evidence="4">
    <location>
        <begin position="242"/>
        <end position="258"/>
    </location>
</feature>
<accession>A0A420Y9E8</accession>
<dbReference type="Gene3D" id="1.25.40.180">
    <property type="match status" value="1"/>
</dbReference>
<evidence type="ECO:0000256" key="3">
    <source>
        <dbReference type="ARBA" id="ARBA00023242"/>
    </source>
</evidence>